<sequence length="281" mass="31394">MRSIYIKSLNLVVSLFVIIVCSKAHGMENPQAIDNKITTDSTPVKMMTYNIRHAAPIHHSIYDIHVDSIAAVIKKEKPDLVALQEIDVHTGRSGVNLDQAKELGKLTNMNYYFSKSIDYDGGEYGVAILSRFAIKEHDRYTLQMPDTTGERRSVAIVRIEMFPGKDVLFASTHLDLKFENRMAQVNQLIKISRQSKSPLILAGDFNSLPSGKEMQSLRKEFIFPCVTDCPLTSPSDSPRVTIDYIVLNPEAAKILSVSDYKAINNIAASDHLPLTANVKEK</sequence>
<dbReference type="SUPFAM" id="SSF56219">
    <property type="entry name" value="DNase I-like"/>
    <property type="match status" value="1"/>
</dbReference>
<dbReference type="EMBL" id="RJJR01000009">
    <property type="protein sequence ID" value="RNI35780.1"/>
    <property type="molecule type" value="Genomic_DNA"/>
</dbReference>
<dbReference type="AlphaFoldDB" id="A0A3M9ND86"/>
<evidence type="ECO:0000259" key="1">
    <source>
        <dbReference type="Pfam" id="PF03372"/>
    </source>
</evidence>
<name>A0A3M9ND86_9BACT</name>
<gene>
    <name evidence="2" type="ORF">EFY79_12550</name>
</gene>
<keyword evidence="2" id="KW-0255">Endonuclease</keyword>
<comment type="caution">
    <text evidence="2">The sequence shown here is derived from an EMBL/GenBank/DDBJ whole genome shotgun (WGS) entry which is preliminary data.</text>
</comment>
<dbReference type="GO" id="GO:0006506">
    <property type="term" value="P:GPI anchor biosynthetic process"/>
    <property type="evidence" value="ECO:0007669"/>
    <property type="project" value="TreeGrafter"/>
</dbReference>
<dbReference type="InterPro" id="IPR036691">
    <property type="entry name" value="Endo/exonu/phosph_ase_sf"/>
</dbReference>
<feature type="domain" description="Endonuclease/exonuclease/phosphatase" evidence="1">
    <location>
        <begin position="47"/>
        <end position="271"/>
    </location>
</feature>
<keyword evidence="2" id="KW-0540">Nuclease</keyword>
<dbReference type="RefSeq" id="WP_123121060.1">
    <property type="nucleotide sequence ID" value="NZ_RJJR01000009.1"/>
</dbReference>
<dbReference type="GO" id="GO:0016020">
    <property type="term" value="C:membrane"/>
    <property type="evidence" value="ECO:0007669"/>
    <property type="project" value="GOC"/>
</dbReference>
<evidence type="ECO:0000313" key="2">
    <source>
        <dbReference type="EMBL" id="RNI35780.1"/>
    </source>
</evidence>
<dbReference type="InterPro" id="IPR005135">
    <property type="entry name" value="Endo/exonuclease/phosphatase"/>
</dbReference>
<organism evidence="2 3">
    <name type="scientific">Hanamia caeni</name>
    <dbReference type="NCBI Taxonomy" id="2294116"/>
    <lineage>
        <taxon>Bacteria</taxon>
        <taxon>Pseudomonadati</taxon>
        <taxon>Bacteroidota</taxon>
        <taxon>Chitinophagia</taxon>
        <taxon>Chitinophagales</taxon>
        <taxon>Chitinophagaceae</taxon>
        <taxon>Hanamia</taxon>
    </lineage>
</organism>
<reference evidence="2 3" key="1">
    <citation type="submission" date="2018-11" db="EMBL/GenBank/DDBJ databases">
        <title>Draft genome sequence of Ferruginibacter sp. BO-59.</title>
        <authorList>
            <person name="Im W.T."/>
        </authorList>
    </citation>
    <scope>NUCLEOTIDE SEQUENCE [LARGE SCALE GENOMIC DNA]</scope>
    <source>
        <strain evidence="2 3">BO-59</strain>
    </source>
</reference>
<keyword evidence="3" id="KW-1185">Reference proteome</keyword>
<proteinExistence type="predicted"/>
<protein>
    <submittedName>
        <fullName evidence="2">Endonuclease</fullName>
    </submittedName>
</protein>
<dbReference type="Pfam" id="PF03372">
    <property type="entry name" value="Exo_endo_phos"/>
    <property type="match status" value="1"/>
</dbReference>
<dbReference type="PANTHER" id="PTHR14859">
    <property type="entry name" value="CALCOFLUOR WHITE HYPERSENSITIVE PROTEIN PRECURSOR"/>
    <property type="match status" value="1"/>
</dbReference>
<dbReference type="OrthoDB" id="5447300at2"/>
<dbReference type="PANTHER" id="PTHR14859:SF15">
    <property type="entry name" value="ENDONUCLEASE_EXONUCLEASE_PHOSPHATASE DOMAIN-CONTAINING PROTEIN"/>
    <property type="match status" value="1"/>
</dbReference>
<dbReference type="GO" id="GO:0004519">
    <property type="term" value="F:endonuclease activity"/>
    <property type="evidence" value="ECO:0007669"/>
    <property type="project" value="UniProtKB-KW"/>
</dbReference>
<evidence type="ECO:0000313" key="3">
    <source>
        <dbReference type="Proteomes" id="UP000267223"/>
    </source>
</evidence>
<dbReference type="Gene3D" id="3.60.10.10">
    <property type="entry name" value="Endonuclease/exonuclease/phosphatase"/>
    <property type="match status" value="1"/>
</dbReference>
<dbReference type="Proteomes" id="UP000267223">
    <property type="component" value="Unassembled WGS sequence"/>
</dbReference>
<keyword evidence="2" id="KW-0378">Hydrolase</keyword>
<accession>A0A3M9ND86</accession>
<dbReference type="InterPro" id="IPR051916">
    <property type="entry name" value="GPI-anchor_lipid_remodeler"/>
</dbReference>